<feature type="region of interest" description="Disordered" evidence="1">
    <location>
        <begin position="45"/>
        <end position="73"/>
    </location>
</feature>
<proteinExistence type="predicted"/>
<reference evidence="2 3" key="1">
    <citation type="submission" date="2016-07" db="EMBL/GenBank/DDBJ databases">
        <title>Pervasive Adenine N6-methylation of Active Genes in Fungi.</title>
        <authorList>
            <consortium name="DOE Joint Genome Institute"/>
            <person name="Mondo S.J."/>
            <person name="Dannebaum R.O."/>
            <person name="Kuo R.C."/>
            <person name="Labutti K."/>
            <person name="Haridas S."/>
            <person name="Kuo A."/>
            <person name="Salamov A."/>
            <person name="Ahrendt S.R."/>
            <person name="Lipzen A."/>
            <person name="Sullivan W."/>
            <person name="Andreopoulos W.B."/>
            <person name="Clum A."/>
            <person name="Lindquist E."/>
            <person name="Daum C."/>
            <person name="Ramamoorthy G.K."/>
            <person name="Gryganskyi A."/>
            <person name="Culley D."/>
            <person name="Magnuson J.K."/>
            <person name="James T.Y."/>
            <person name="O'Malley M.A."/>
            <person name="Stajich J.E."/>
            <person name="Spatafora J.W."/>
            <person name="Visel A."/>
            <person name="Grigoriev I.V."/>
        </authorList>
    </citation>
    <scope>NUCLEOTIDE SEQUENCE [LARGE SCALE GENOMIC DNA]</scope>
    <source>
        <strain evidence="2 3">12-1054</strain>
    </source>
</reference>
<feature type="compositionally biased region" description="Low complexity" evidence="1">
    <location>
        <begin position="49"/>
        <end position="64"/>
    </location>
</feature>
<evidence type="ECO:0000313" key="2">
    <source>
        <dbReference type="EMBL" id="ORY78963.1"/>
    </source>
</evidence>
<dbReference type="AlphaFoldDB" id="A0A1Y2F545"/>
<dbReference type="EMBL" id="MCFI01000016">
    <property type="protein sequence ID" value="ORY78963.1"/>
    <property type="molecule type" value="Genomic_DNA"/>
</dbReference>
<dbReference type="RefSeq" id="XP_040723595.1">
    <property type="nucleotide sequence ID" value="XM_040870644.1"/>
</dbReference>
<dbReference type="GeneID" id="63787243"/>
<keyword evidence="3" id="KW-1185">Reference proteome</keyword>
<evidence type="ECO:0000313" key="3">
    <source>
        <dbReference type="Proteomes" id="UP000193685"/>
    </source>
</evidence>
<accession>A0A1Y2F545</accession>
<sequence length="406" mass="45623">MPLAGDDQGRDESKLRDFFRQHFREITAWSRNHVKDLIGLPFVPPSSQQPPFTIDQQRQSSSAARSRDRFWSPQRKWKRGDPIVAIFTMPAAQSREQLHAGPMPARSQATRMLETATAAAEQELLALDPRRREVLNLPDGSTLFDLCYPGWEVAILPEDAMLHFWSRRWLFGDYYGHLLTGRTSTRMARGAGQPTSAKERENPFNGAVSAHSDLFDAAVPPHETLEQKRKRAGPLTEDQLLAAFQKSEAALQTQHQGQSEGDRRKGGLLNEEQLLAAIGKSAAARAAHRHAVFEHRRSSDLQHAAEAQQRRGVPFDAYPVRQEEEQSNPSDDLIKLEIISQQVVTQQGQTGRFSVRRTYKDGRTEVSDFSRNAAALGDTATALDEAAAQRMRREFDASFVDSSERT</sequence>
<dbReference type="OrthoDB" id="10655344at2759"/>
<protein>
    <submittedName>
        <fullName evidence="2">Uncharacterized protein</fullName>
    </submittedName>
</protein>
<comment type="caution">
    <text evidence="2">The sequence shown here is derived from an EMBL/GenBank/DDBJ whole genome shotgun (WGS) entry which is preliminary data.</text>
</comment>
<organism evidence="2 3">
    <name type="scientific">Protomyces lactucae-debilis</name>
    <dbReference type="NCBI Taxonomy" id="2754530"/>
    <lineage>
        <taxon>Eukaryota</taxon>
        <taxon>Fungi</taxon>
        <taxon>Dikarya</taxon>
        <taxon>Ascomycota</taxon>
        <taxon>Taphrinomycotina</taxon>
        <taxon>Taphrinomycetes</taxon>
        <taxon>Taphrinales</taxon>
        <taxon>Protomycetaceae</taxon>
        <taxon>Protomyces</taxon>
    </lineage>
</organism>
<evidence type="ECO:0000256" key="1">
    <source>
        <dbReference type="SAM" id="MobiDB-lite"/>
    </source>
</evidence>
<name>A0A1Y2F545_PROLT</name>
<gene>
    <name evidence="2" type="ORF">BCR37DRAFT_388590</name>
</gene>
<dbReference type="Proteomes" id="UP000193685">
    <property type="component" value="Unassembled WGS sequence"/>
</dbReference>